<dbReference type="InterPro" id="IPR025996">
    <property type="entry name" value="MT1864/Rv1816-like_C"/>
</dbReference>
<evidence type="ECO:0000256" key="2">
    <source>
        <dbReference type="ARBA" id="ARBA00023125"/>
    </source>
</evidence>
<protein>
    <submittedName>
        <fullName evidence="6">Transcriptional regulator, TetR family</fullName>
    </submittedName>
</protein>
<dbReference type="SUPFAM" id="SSF48498">
    <property type="entry name" value="Tetracyclin repressor-like, C-terminal domain"/>
    <property type="match status" value="1"/>
</dbReference>
<dbReference type="EMBL" id="JH597773">
    <property type="protein sequence ID" value="EHQ08663.1"/>
    <property type="molecule type" value="Genomic_DNA"/>
</dbReference>
<feature type="DNA-binding region" description="H-T-H motif" evidence="4">
    <location>
        <begin position="61"/>
        <end position="80"/>
    </location>
</feature>
<dbReference type="HOGENOM" id="CLU_069356_12_1_12"/>
<keyword evidence="2 4" id="KW-0238">DNA-binding</keyword>
<dbReference type="PROSITE" id="PS50977">
    <property type="entry name" value="HTH_TETR_2"/>
    <property type="match status" value="1"/>
</dbReference>
<organism evidence="6 7">
    <name type="scientific">Leptonema illini DSM 21528</name>
    <dbReference type="NCBI Taxonomy" id="929563"/>
    <lineage>
        <taxon>Bacteria</taxon>
        <taxon>Pseudomonadati</taxon>
        <taxon>Spirochaetota</taxon>
        <taxon>Spirochaetia</taxon>
        <taxon>Leptospirales</taxon>
        <taxon>Leptospiraceae</taxon>
        <taxon>Leptonema</taxon>
    </lineage>
</organism>
<evidence type="ECO:0000313" key="7">
    <source>
        <dbReference type="Proteomes" id="UP000005737"/>
    </source>
</evidence>
<dbReference type="InterPro" id="IPR036271">
    <property type="entry name" value="Tet_transcr_reg_TetR-rel_C_sf"/>
</dbReference>
<dbReference type="GO" id="GO:0003700">
    <property type="term" value="F:DNA-binding transcription factor activity"/>
    <property type="evidence" value="ECO:0007669"/>
    <property type="project" value="TreeGrafter"/>
</dbReference>
<dbReference type="Proteomes" id="UP000005737">
    <property type="component" value="Unassembled WGS sequence"/>
</dbReference>
<feature type="domain" description="HTH tetR-type" evidence="5">
    <location>
        <begin position="38"/>
        <end position="98"/>
    </location>
</feature>
<gene>
    <name evidence="6" type="ORF">Lepil_4015</name>
</gene>
<dbReference type="Pfam" id="PF13305">
    <property type="entry name" value="TetR_C_33"/>
    <property type="match status" value="1"/>
</dbReference>
<dbReference type="InterPro" id="IPR001647">
    <property type="entry name" value="HTH_TetR"/>
</dbReference>
<evidence type="ECO:0000313" key="6">
    <source>
        <dbReference type="EMBL" id="EHQ08663.1"/>
    </source>
</evidence>
<dbReference type="PANTHER" id="PTHR30055">
    <property type="entry name" value="HTH-TYPE TRANSCRIPTIONAL REGULATOR RUTR"/>
    <property type="match status" value="1"/>
</dbReference>
<evidence type="ECO:0000256" key="4">
    <source>
        <dbReference type="PROSITE-ProRule" id="PRU00335"/>
    </source>
</evidence>
<evidence type="ECO:0000256" key="1">
    <source>
        <dbReference type="ARBA" id="ARBA00023015"/>
    </source>
</evidence>
<dbReference type="AlphaFoldDB" id="H2CBZ1"/>
<sequence length="244" mass="28163">MIPEKRVYLKPYSFRAEVPMENQSNSSFKRARTEQAREQRRNVILDAARSTFFEKGYQNTTIKEITDRAGLSIGTFYLYFEDKVDVYKCVLLEGIVLLENHLRQAVSESGVDSSTEKLRIVARAYLEFYRQNPEYFDIIAVLNLTEEELRENRSRISREIDRKARDVLKFVQAVVREGILRREFPISDSGAAATGLWAILDGILVLFHRRNLTLLKQDLDKLAANSIDYFIEGMKASPNQPQAS</sequence>
<dbReference type="GO" id="GO:0000976">
    <property type="term" value="F:transcription cis-regulatory region binding"/>
    <property type="evidence" value="ECO:0007669"/>
    <property type="project" value="TreeGrafter"/>
</dbReference>
<dbReference type="STRING" id="183.GCA_002009735_00251"/>
<name>H2CBZ1_9LEPT</name>
<dbReference type="Pfam" id="PF00440">
    <property type="entry name" value="TetR_N"/>
    <property type="match status" value="1"/>
</dbReference>
<dbReference type="InterPro" id="IPR009057">
    <property type="entry name" value="Homeodomain-like_sf"/>
</dbReference>
<dbReference type="Gene3D" id="1.10.357.10">
    <property type="entry name" value="Tetracycline Repressor, domain 2"/>
    <property type="match status" value="1"/>
</dbReference>
<accession>H2CBZ1</accession>
<dbReference type="PANTHER" id="PTHR30055:SF234">
    <property type="entry name" value="HTH-TYPE TRANSCRIPTIONAL REGULATOR BETI"/>
    <property type="match status" value="1"/>
</dbReference>
<keyword evidence="1" id="KW-0805">Transcription regulation</keyword>
<dbReference type="InterPro" id="IPR023772">
    <property type="entry name" value="DNA-bd_HTH_TetR-type_CS"/>
</dbReference>
<keyword evidence="7" id="KW-1185">Reference proteome</keyword>
<proteinExistence type="predicted"/>
<evidence type="ECO:0000259" key="5">
    <source>
        <dbReference type="PROSITE" id="PS50977"/>
    </source>
</evidence>
<keyword evidence="3" id="KW-0804">Transcription</keyword>
<dbReference type="SUPFAM" id="SSF46689">
    <property type="entry name" value="Homeodomain-like"/>
    <property type="match status" value="1"/>
</dbReference>
<evidence type="ECO:0000256" key="3">
    <source>
        <dbReference type="ARBA" id="ARBA00023163"/>
    </source>
</evidence>
<dbReference type="PRINTS" id="PR00455">
    <property type="entry name" value="HTHTETR"/>
</dbReference>
<dbReference type="Gene3D" id="1.10.10.60">
    <property type="entry name" value="Homeodomain-like"/>
    <property type="match status" value="1"/>
</dbReference>
<dbReference type="InterPro" id="IPR050109">
    <property type="entry name" value="HTH-type_TetR-like_transc_reg"/>
</dbReference>
<reference evidence="6 7" key="1">
    <citation type="submission" date="2011-10" db="EMBL/GenBank/DDBJ databases">
        <title>The Improved High-Quality Draft genome of Leptonema illini DSM 21528.</title>
        <authorList>
            <consortium name="US DOE Joint Genome Institute (JGI-PGF)"/>
            <person name="Lucas S."/>
            <person name="Copeland A."/>
            <person name="Lapidus A."/>
            <person name="Glavina del Rio T."/>
            <person name="Dalin E."/>
            <person name="Tice H."/>
            <person name="Bruce D."/>
            <person name="Goodwin L."/>
            <person name="Pitluck S."/>
            <person name="Peters L."/>
            <person name="Mikhailova N."/>
            <person name="Held B."/>
            <person name="Kyrpides N."/>
            <person name="Mavromatis K."/>
            <person name="Ivanova N."/>
            <person name="Markowitz V."/>
            <person name="Cheng J.-F."/>
            <person name="Hugenholtz P."/>
            <person name="Woyke T."/>
            <person name="Wu D."/>
            <person name="Gronow S."/>
            <person name="Wellnitz S."/>
            <person name="Brambilla E.-M."/>
            <person name="Klenk H.-P."/>
            <person name="Eisen J.A."/>
        </authorList>
    </citation>
    <scope>NUCLEOTIDE SEQUENCE [LARGE SCALE GENOMIC DNA]</scope>
    <source>
        <strain evidence="6 7">DSM 21528</strain>
    </source>
</reference>
<dbReference type="PROSITE" id="PS01081">
    <property type="entry name" value="HTH_TETR_1"/>
    <property type="match status" value="1"/>
</dbReference>